<dbReference type="EMBL" id="CP011005">
    <property type="protein sequence ID" value="AJT40785.1"/>
    <property type="molecule type" value="Genomic_DNA"/>
</dbReference>
<organism evidence="2 3">
    <name type="scientific">Psychromicrobium lacuslunae</name>
    <dbReference type="NCBI Taxonomy" id="1618207"/>
    <lineage>
        <taxon>Bacteria</taxon>
        <taxon>Bacillati</taxon>
        <taxon>Actinomycetota</taxon>
        <taxon>Actinomycetes</taxon>
        <taxon>Micrococcales</taxon>
        <taxon>Micrococcaceae</taxon>
        <taxon>Psychromicrobium</taxon>
    </lineage>
</organism>
<sequence>MTQQIAPLSAETSQYLDSMRGWIAGHLPEESRAEFASSGVKLQVLAAMLNNGWVGPENTWELHAMGAVFGDALAQELELEWVQVSDEYGTDPAVRVPGSTVLSFPLTIIAKRVEQQSMGDVYELFGAAMQGILDAAHRADADTGQAGQ</sequence>
<reference evidence="2 3" key="1">
    <citation type="journal article" date="2015" name="Genome Announc.">
        <title>Complete Genome Sequencing of Protease-Producing Novel Arthrobacter sp. Strain IHBB 11108 Using PacBio Single-Molecule Real-Time Sequencing Technology.</title>
        <authorList>
            <person name="Kiran S."/>
            <person name="Swarnkar M.K."/>
            <person name="Pal M."/>
            <person name="Thakur R."/>
            <person name="Tewari R."/>
            <person name="Singh A.K."/>
            <person name="Gulati A."/>
        </authorList>
    </citation>
    <scope>NUCLEOTIDE SEQUENCE [LARGE SCALE GENOMIC DNA]</scope>
    <source>
        <strain evidence="2 3">IHBB 11108</strain>
    </source>
</reference>
<dbReference type="Gene3D" id="1.20.120.1090">
    <property type="match status" value="1"/>
</dbReference>
<proteinExistence type="predicted"/>
<feature type="domain" description="DUF3806" evidence="1">
    <location>
        <begin position="42"/>
        <end position="125"/>
    </location>
</feature>
<dbReference type="Pfam" id="PF12713">
    <property type="entry name" value="DUF3806"/>
    <property type="match status" value="1"/>
</dbReference>
<dbReference type="KEGG" id="ari:UM93_03310"/>
<dbReference type="Proteomes" id="UP000061839">
    <property type="component" value="Chromosome"/>
</dbReference>
<dbReference type="AlphaFoldDB" id="A0A0D4BXD3"/>
<dbReference type="PATRIC" id="fig|1618207.4.peg.678"/>
<dbReference type="InterPro" id="IPR024266">
    <property type="entry name" value="DUF3806"/>
</dbReference>
<dbReference type="OrthoDB" id="8781168at2"/>
<evidence type="ECO:0000313" key="2">
    <source>
        <dbReference type="EMBL" id="AJT40785.1"/>
    </source>
</evidence>
<keyword evidence="3" id="KW-1185">Reference proteome</keyword>
<accession>A0A0D4BXD3</accession>
<name>A0A0D4BXD3_9MICC</name>
<protein>
    <recommendedName>
        <fullName evidence="1">DUF3806 domain-containing protein</fullName>
    </recommendedName>
</protein>
<evidence type="ECO:0000259" key="1">
    <source>
        <dbReference type="Pfam" id="PF12713"/>
    </source>
</evidence>
<dbReference type="RefSeq" id="WP_045073638.1">
    <property type="nucleotide sequence ID" value="NZ_CP011005.1"/>
</dbReference>
<gene>
    <name evidence="2" type="ORF">UM93_03310</name>
</gene>
<evidence type="ECO:0000313" key="3">
    <source>
        <dbReference type="Proteomes" id="UP000061839"/>
    </source>
</evidence>
<dbReference type="HOGENOM" id="CLU_118017_0_0_11"/>
<dbReference type="STRING" id="1618207.UM93_03310"/>